<evidence type="ECO:0000259" key="1">
    <source>
        <dbReference type="PROSITE" id="PS51664"/>
    </source>
</evidence>
<dbReference type="InterPro" id="IPR003776">
    <property type="entry name" value="YcaO-like_dom"/>
</dbReference>
<keyword evidence="2" id="KW-0687">Ribonucleoprotein</keyword>
<evidence type="ECO:0000313" key="2">
    <source>
        <dbReference type="EMBL" id="PPK65547.1"/>
    </source>
</evidence>
<dbReference type="PROSITE" id="PS51664">
    <property type="entry name" value="YCAO"/>
    <property type="match status" value="1"/>
</dbReference>
<dbReference type="Proteomes" id="UP000239203">
    <property type="component" value="Unassembled WGS sequence"/>
</dbReference>
<keyword evidence="2" id="KW-0689">Ribosomal protein</keyword>
<reference evidence="2 3" key="1">
    <citation type="submission" date="2018-02" db="EMBL/GenBank/DDBJ databases">
        <title>Genomic Encyclopedia of Archaeal and Bacterial Type Strains, Phase II (KMG-II): from individual species to whole genera.</title>
        <authorList>
            <person name="Goeker M."/>
        </authorList>
    </citation>
    <scope>NUCLEOTIDE SEQUENCE [LARGE SCALE GENOMIC DNA]</scope>
    <source>
        <strain evidence="2 3">YU 961-1</strain>
    </source>
</reference>
<keyword evidence="2" id="KW-0808">Transferase</keyword>
<dbReference type="GO" id="GO:0016740">
    <property type="term" value="F:transferase activity"/>
    <property type="evidence" value="ECO:0007669"/>
    <property type="project" value="UniProtKB-KW"/>
</dbReference>
<dbReference type="OrthoDB" id="109999at2"/>
<gene>
    <name evidence="2" type="ORF">CLV40_11331</name>
</gene>
<dbReference type="Pfam" id="PF02624">
    <property type="entry name" value="YcaO"/>
    <property type="match status" value="1"/>
</dbReference>
<dbReference type="PANTHER" id="PTHR37809:SF1">
    <property type="entry name" value="RIBOSOMAL PROTEIN S12 METHYLTHIOTRANSFERASE ACCESSORY FACTOR YCAO"/>
    <property type="match status" value="1"/>
</dbReference>
<organism evidence="2 3">
    <name type="scientific">Actinokineospora auranticolor</name>
    <dbReference type="NCBI Taxonomy" id="155976"/>
    <lineage>
        <taxon>Bacteria</taxon>
        <taxon>Bacillati</taxon>
        <taxon>Actinomycetota</taxon>
        <taxon>Actinomycetes</taxon>
        <taxon>Pseudonocardiales</taxon>
        <taxon>Pseudonocardiaceae</taxon>
        <taxon>Actinokineospora</taxon>
    </lineage>
</organism>
<keyword evidence="3" id="KW-1185">Reference proteome</keyword>
<name>A0A2S6GJZ6_9PSEU</name>
<dbReference type="NCBIfam" id="TIGR00702">
    <property type="entry name" value="YcaO-type kinase domain"/>
    <property type="match status" value="1"/>
</dbReference>
<dbReference type="EMBL" id="PTIX01000013">
    <property type="protein sequence ID" value="PPK65547.1"/>
    <property type="molecule type" value="Genomic_DNA"/>
</dbReference>
<accession>A0A2S6GJZ6</accession>
<dbReference type="RefSeq" id="WP_104480988.1">
    <property type="nucleotide sequence ID" value="NZ_CP154825.1"/>
</dbReference>
<protein>
    <submittedName>
        <fullName evidence="2">Ribosomal protein S12 methylthiotransferase accessory factor</fullName>
    </submittedName>
</protein>
<sequence>MRIFDVDHSAAKHFQHGTHRTRSPRATLDAFVPRMREFGITRLADVTGLDHIGIPVYMAVRPNARSLAVAQGKGIDHDSAKASALMEAIESWHAENIEAPLRYESFARLHRSARVIDVTRLPVRRGGALEPNSPCLWIEGYDLIRGESTWVPFESVMTNFVRPERAMTAFVTGSNGLASGNHLLEAVEHALCEVIERDACTVWNSRGGRSLVDTRVDLDTVTDPAVRRVLERLAGAGFVVGAWEVTSDTGIPAYDALILEDPDQPRWALKGTFGGHGCHLDPGVALLRAVTEAVQSRLTLIAGSRDDMYEYATEANPDDLRIIMDLVTGSPGGRAFPSGRSQATDTFEGDIAVLLAALRGIGVENAVVVDLTRPDIGVPVVKVVVPVLEPDDAHFDYLPGPRARAAAVTRT</sequence>
<comment type="caution">
    <text evidence="2">The sequence shown here is derived from an EMBL/GenBank/DDBJ whole genome shotgun (WGS) entry which is preliminary data.</text>
</comment>
<feature type="domain" description="YcaO" evidence="1">
    <location>
        <begin position="72"/>
        <end position="411"/>
    </location>
</feature>
<dbReference type="AlphaFoldDB" id="A0A2S6GJZ6"/>
<proteinExistence type="predicted"/>
<dbReference type="Gene3D" id="3.30.1330.230">
    <property type="match status" value="2"/>
</dbReference>
<evidence type="ECO:0000313" key="3">
    <source>
        <dbReference type="Proteomes" id="UP000239203"/>
    </source>
</evidence>
<dbReference type="PANTHER" id="PTHR37809">
    <property type="entry name" value="RIBOSOMAL PROTEIN S12 METHYLTHIOTRANSFERASE ACCESSORY FACTOR YCAO"/>
    <property type="match status" value="1"/>
</dbReference>
<dbReference type="GO" id="GO:0005840">
    <property type="term" value="C:ribosome"/>
    <property type="evidence" value="ECO:0007669"/>
    <property type="project" value="UniProtKB-KW"/>
</dbReference>